<proteinExistence type="inferred from homology"/>
<dbReference type="GO" id="GO:0010333">
    <property type="term" value="F:terpene synthase activity"/>
    <property type="evidence" value="ECO:0007669"/>
    <property type="project" value="InterPro"/>
</dbReference>
<dbReference type="Proteomes" id="UP001147747">
    <property type="component" value="Unassembled WGS sequence"/>
</dbReference>
<dbReference type="InterPro" id="IPR034686">
    <property type="entry name" value="Terpene_cyclase-like_2"/>
</dbReference>
<dbReference type="RefSeq" id="XP_056487588.1">
    <property type="nucleotide sequence ID" value="XM_056632037.1"/>
</dbReference>
<comment type="cofactor">
    <cofactor evidence="1 4">
        <name>Mg(2+)</name>
        <dbReference type="ChEBI" id="CHEBI:18420"/>
    </cofactor>
</comment>
<evidence type="ECO:0000256" key="3">
    <source>
        <dbReference type="ARBA" id="ARBA00022842"/>
    </source>
</evidence>
<dbReference type="GO" id="GO:0046872">
    <property type="term" value="F:metal ion binding"/>
    <property type="evidence" value="ECO:0007669"/>
    <property type="project" value="UniProtKB-KW"/>
</dbReference>
<organism evidence="5 6">
    <name type="scientific">Penicillium cosmopolitanum</name>
    <dbReference type="NCBI Taxonomy" id="1131564"/>
    <lineage>
        <taxon>Eukaryota</taxon>
        <taxon>Fungi</taxon>
        <taxon>Dikarya</taxon>
        <taxon>Ascomycota</taxon>
        <taxon>Pezizomycotina</taxon>
        <taxon>Eurotiomycetes</taxon>
        <taxon>Eurotiomycetidae</taxon>
        <taxon>Eurotiales</taxon>
        <taxon>Aspergillaceae</taxon>
        <taxon>Penicillium</taxon>
    </lineage>
</organism>
<evidence type="ECO:0000256" key="2">
    <source>
        <dbReference type="ARBA" id="ARBA00006333"/>
    </source>
</evidence>
<evidence type="ECO:0000256" key="4">
    <source>
        <dbReference type="RuleBase" id="RU366034"/>
    </source>
</evidence>
<name>A0A9X0B8B6_9EURO</name>
<dbReference type="Gene3D" id="1.10.600.10">
    <property type="entry name" value="Farnesyl Diphosphate Synthase"/>
    <property type="match status" value="1"/>
</dbReference>
<keyword evidence="6" id="KW-1185">Reference proteome</keyword>
<keyword evidence="4" id="KW-0456">Lyase</keyword>
<dbReference type="SFLD" id="SFLDG01020">
    <property type="entry name" value="Terpene_Cyclase_Like_2"/>
    <property type="match status" value="1"/>
</dbReference>
<dbReference type="AlphaFoldDB" id="A0A9X0B8B6"/>
<dbReference type="EC" id="4.2.3.-" evidence="4"/>
<dbReference type="OrthoDB" id="2861623at2759"/>
<keyword evidence="4" id="KW-0479">Metal-binding</keyword>
<dbReference type="SUPFAM" id="SSF48576">
    <property type="entry name" value="Terpenoid synthases"/>
    <property type="match status" value="1"/>
</dbReference>
<dbReference type="EMBL" id="JAPZBU010000008">
    <property type="protein sequence ID" value="KAJ5391910.1"/>
    <property type="molecule type" value="Genomic_DNA"/>
</dbReference>
<dbReference type="PANTHER" id="PTHR35201">
    <property type="entry name" value="TERPENE SYNTHASE"/>
    <property type="match status" value="1"/>
</dbReference>
<dbReference type="Pfam" id="PF19086">
    <property type="entry name" value="Terpene_syn_C_2"/>
    <property type="match status" value="1"/>
</dbReference>
<protein>
    <recommendedName>
        <fullName evidence="4">Terpene synthase</fullName>
        <ecNumber evidence="4">4.2.3.-</ecNumber>
    </recommendedName>
</protein>
<comment type="caution">
    <text evidence="5">The sequence shown here is derived from an EMBL/GenBank/DDBJ whole genome shotgun (WGS) entry which is preliminary data.</text>
</comment>
<reference evidence="5" key="2">
    <citation type="journal article" date="2023" name="IMA Fungus">
        <title>Comparative genomic study of the Penicillium genus elucidates a diverse pangenome and 15 lateral gene transfer events.</title>
        <authorList>
            <person name="Petersen C."/>
            <person name="Sorensen T."/>
            <person name="Nielsen M.R."/>
            <person name="Sondergaard T.E."/>
            <person name="Sorensen J.L."/>
            <person name="Fitzpatrick D.A."/>
            <person name="Frisvad J.C."/>
            <person name="Nielsen K.L."/>
        </authorList>
    </citation>
    <scope>NUCLEOTIDE SEQUENCE</scope>
    <source>
        <strain evidence="5">IBT 29677</strain>
    </source>
</reference>
<sequence>MTMAAPIESMAHNALRKSILGQTIIIPSIYETFPDWKPRLHPDYQKARYEVLNPWIQRWVKDRRTAGALENADFGTFAAVWCPDAPFDILCTAAKYFAWYFVYDDIFDCGSLKYNQALASKYRAASLQYFRFSLLGEGKMPDLTCFDIDMRNGLRCWDEIGEHICQACSRSTREVLCDEMLRYVGSLNNVDSIFAVHEVPTVEQYWDRREATAAAYCVIATLPFIYGVDIDKTDLEDQSLRDLWKHTSHFVHITNDMLSFRKEVNDDQIENLIPVLMLNNKIDCNTAMGQSYQLLHNEAASFREAEMHLVQNPQQKTAVVSHIFIEGCLNVAMGLAHWSYTGDRYFKAWEREETNVIKLTLGPPNIQEGAVNHAEHPTILMDDTLLLQSSLRRALLNAVQFSPLIMLTIATIVPRLGVLLPSQGA</sequence>
<accession>A0A9X0B8B6</accession>
<gene>
    <name evidence="5" type="ORF">N7509_007400</name>
</gene>
<dbReference type="InterPro" id="IPR008949">
    <property type="entry name" value="Isoprenoid_synthase_dom_sf"/>
</dbReference>
<comment type="similarity">
    <text evidence="2 4">Belongs to the terpene synthase family.</text>
</comment>
<dbReference type="GeneID" id="81371017"/>
<evidence type="ECO:0000313" key="6">
    <source>
        <dbReference type="Proteomes" id="UP001147747"/>
    </source>
</evidence>
<dbReference type="PANTHER" id="PTHR35201:SF4">
    <property type="entry name" value="BETA-PINACENE SYNTHASE-RELATED"/>
    <property type="match status" value="1"/>
</dbReference>
<dbReference type="SFLD" id="SFLDS00005">
    <property type="entry name" value="Isoprenoid_Synthase_Type_I"/>
    <property type="match status" value="1"/>
</dbReference>
<dbReference type="GO" id="GO:0008299">
    <property type="term" value="P:isoprenoid biosynthetic process"/>
    <property type="evidence" value="ECO:0007669"/>
    <property type="project" value="UniProtKB-ARBA"/>
</dbReference>
<evidence type="ECO:0000313" key="5">
    <source>
        <dbReference type="EMBL" id="KAJ5391910.1"/>
    </source>
</evidence>
<keyword evidence="3 4" id="KW-0460">Magnesium</keyword>
<evidence type="ECO:0000256" key="1">
    <source>
        <dbReference type="ARBA" id="ARBA00001946"/>
    </source>
</evidence>
<reference evidence="5" key="1">
    <citation type="submission" date="2022-12" db="EMBL/GenBank/DDBJ databases">
        <authorList>
            <person name="Petersen C."/>
        </authorList>
    </citation>
    <scope>NUCLEOTIDE SEQUENCE</scope>
    <source>
        <strain evidence="5">IBT 29677</strain>
    </source>
</reference>